<dbReference type="PANTHER" id="PTHR34236">
    <property type="entry name" value="DIMETHYL SULFOXIDE REDUCTASE TRANSCRIPTIONAL ACTIVATOR"/>
    <property type="match status" value="1"/>
</dbReference>
<organism evidence="2 3">
    <name type="scientific">Candidatus Marsarchaeota G2 archaeon BE_D</name>
    <dbReference type="NCBI Taxonomy" id="1978158"/>
    <lineage>
        <taxon>Archaea</taxon>
        <taxon>Candidatus Marsarchaeota</taxon>
        <taxon>Candidatus Marsarchaeota group 2</taxon>
    </lineage>
</organism>
<dbReference type="Proteomes" id="UP000242015">
    <property type="component" value="Unassembled WGS sequence"/>
</dbReference>
<dbReference type="PANTHER" id="PTHR34236:SF1">
    <property type="entry name" value="DIMETHYL SULFOXIDE REDUCTASE TRANSCRIPTIONAL ACTIVATOR"/>
    <property type="match status" value="1"/>
</dbReference>
<accession>A0A2R6BYR7</accession>
<dbReference type="EMBL" id="NEXF01000740">
    <property type="protein sequence ID" value="PSO03747.1"/>
    <property type="molecule type" value="Genomic_DNA"/>
</dbReference>
<protein>
    <recommendedName>
        <fullName evidence="1">HTH bat-type domain-containing protein</fullName>
    </recommendedName>
</protein>
<dbReference type="AlphaFoldDB" id="A0A2R6BYR7"/>
<dbReference type="InterPro" id="IPR013324">
    <property type="entry name" value="RNA_pol_sigma_r3/r4-like"/>
</dbReference>
<proteinExistence type="predicted"/>
<feature type="domain" description="HTH bat-type" evidence="1">
    <location>
        <begin position="173"/>
        <end position="223"/>
    </location>
</feature>
<sequence length="231" mass="27191">MVQRKEMMPKNELSTLTLEIIHDQDWTTSLKTFNKDELRITSLQSGVVSADEDFEVIIVKASREKYYKFLLEILKTSPLILNVDYKFSLSPKYHLLYIRARSDISIVKRCFQTNSVVLELDYVEGLEKWKILGIRENLDQLARLIRGLATVKRLRIEPLRFEHLDRGLMIDFSQRELQSLITAYHMGYFDYPRKCSLKEIAEQLSISKATANEYLHKAIYKLLRKKIINNN</sequence>
<reference evidence="2 3" key="1">
    <citation type="submission" date="2017-04" db="EMBL/GenBank/DDBJ databases">
        <title>Novel microbial lineages endemic to geothermal iron-oxide mats fill important gaps in the evolutionary history of Archaea.</title>
        <authorList>
            <person name="Jay Z.J."/>
            <person name="Beam J.P."/>
            <person name="Dlakic M."/>
            <person name="Rusch D.B."/>
            <person name="Kozubal M.A."/>
            <person name="Inskeep W.P."/>
        </authorList>
    </citation>
    <scope>NUCLEOTIDE SEQUENCE [LARGE SCALE GENOMIC DNA]</scope>
    <source>
        <strain evidence="2">BE_D</strain>
    </source>
</reference>
<gene>
    <name evidence="2" type="ORF">B9Q04_19900</name>
</gene>
<evidence type="ECO:0000313" key="2">
    <source>
        <dbReference type="EMBL" id="PSO03747.1"/>
    </source>
</evidence>
<evidence type="ECO:0000313" key="3">
    <source>
        <dbReference type="Proteomes" id="UP000242015"/>
    </source>
</evidence>
<dbReference type="SUPFAM" id="SSF88659">
    <property type="entry name" value="Sigma3 and sigma4 domains of RNA polymerase sigma factors"/>
    <property type="match status" value="1"/>
</dbReference>
<name>A0A2R6BYR7_9ARCH</name>
<dbReference type="Pfam" id="PF04967">
    <property type="entry name" value="HTH_10"/>
    <property type="match status" value="1"/>
</dbReference>
<evidence type="ECO:0000259" key="1">
    <source>
        <dbReference type="Pfam" id="PF04967"/>
    </source>
</evidence>
<comment type="caution">
    <text evidence="2">The sequence shown here is derived from an EMBL/GenBank/DDBJ whole genome shotgun (WGS) entry which is preliminary data.</text>
</comment>
<dbReference type="InterPro" id="IPR007050">
    <property type="entry name" value="HTH_bacterioopsin"/>
</dbReference>